<dbReference type="Proteomes" id="UP000887540">
    <property type="component" value="Unplaced"/>
</dbReference>
<accession>A0A914CCH4</accession>
<protein>
    <submittedName>
        <fullName evidence="2">Uncharacterized protein</fullName>
    </submittedName>
</protein>
<evidence type="ECO:0000313" key="2">
    <source>
        <dbReference type="WBParaSite" id="ACRNAN_Path_852.g3289.t1"/>
    </source>
</evidence>
<evidence type="ECO:0000313" key="1">
    <source>
        <dbReference type="Proteomes" id="UP000887540"/>
    </source>
</evidence>
<sequence length="105" mass="12444">MSFHTCCFHFGEAKLLKQSIEEKKKTISTSFKLYIFEIHGFTPLQQKIKRHCYISKIEFSGYFNYHKTPQLGSFIGYHFNKRRNNIFGSSLMDNLIMSHQWPVTS</sequence>
<dbReference type="WBParaSite" id="ACRNAN_Path_852.g3289.t1">
    <property type="protein sequence ID" value="ACRNAN_Path_852.g3289.t1"/>
    <property type="gene ID" value="ACRNAN_Path_852.g3289"/>
</dbReference>
<name>A0A914CCH4_9BILA</name>
<dbReference type="AlphaFoldDB" id="A0A914CCH4"/>
<reference evidence="2" key="1">
    <citation type="submission" date="2022-11" db="UniProtKB">
        <authorList>
            <consortium name="WormBaseParasite"/>
        </authorList>
    </citation>
    <scope>IDENTIFICATION</scope>
</reference>
<organism evidence="1 2">
    <name type="scientific">Acrobeloides nanus</name>
    <dbReference type="NCBI Taxonomy" id="290746"/>
    <lineage>
        <taxon>Eukaryota</taxon>
        <taxon>Metazoa</taxon>
        <taxon>Ecdysozoa</taxon>
        <taxon>Nematoda</taxon>
        <taxon>Chromadorea</taxon>
        <taxon>Rhabditida</taxon>
        <taxon>Tylenchina</taxon>
        <taxon>Cephalobomorpha</taxon>
        <taxon>Cephaloboidea</taxon>
        <taxon>Cephalobidae</taxon>
        <taxon>Acrobeloides</taxon>
    </lineage>
</organism>
<keyword evidence="1" id="KW-1185">Reference proteome</keyword>
<proteinExistence type="predicted"/>